<proteinExistence type="predicted"/>
<comment type="caution">
    <text evidence="4">The sequence shown here is derived from an EMBL/GenBank/DDBJ whole genome shotgun (WGS) entry which is preliminary data.</text>
</comment>
<accession>A0A8S4NA56</accession>
<dbReference type="InterPro" id="IPR011010">
    <property type="entry name" value="DNA_brk_join_enz"/>
</dbReference>
<feature type="transmembrane region" description="Helical" evidence="3">
    <location>
        <begin position="39"/>
        <end position="61"/>
    </location>
</feature>
<keyword evidence="3" id="KW-0812">Transmembrane</keyword>
<dbReference type="SUPFAM" id="SSF47823">
    <property type="entry name" value="lambda integrase-like, N-terminal domain"/>
    <property type="match status" value="1"/>
</dbReference>
<keyword evidence="3" id="KW-0472">Membrane</keyword>
<dbReference type="EMBL" id="CAIIXF020000002">
    <property type="protein sequence ID" value="CAH1777690.1"/>
    <property type="molecule type" value="Genomic_DNA"/>
</dbReference>
<feature type="transmembrane region" description="Helical" evidence="3">
    <location>
        <begin position="145"/>
        <end position="165"/>
    </location>
</feature>
<dbReference type="Gene3D" id="1.10.443.10">
    <property type="entry name" value="Intergrase catalytic core"/>
    <property type="match status" value="1"/>
</dbReference>
<sequence length="330" mass="38202">MLVIFPDQIKELKKQANHNMMSAYNSKTWQNLYTQWRTFLLFCVYYNMAFLPVQTDTILIYMQFLSRTFKSVSSILNYVNGIKVLHLLHELPFPLLNREFQYKLLYKGLQRNNLHTVKRALPITPEILTQIFGSLDLTSDLESTFWFLILTLTFLFARAGNIIPYTTSTFENNKHLLQQDIFKQDSDGLIFLIKHSKTNQAAQRILTLPVLAKESSPLNIVSAFNHKNSFHKYKKTSPAFLYSKNGKLITFTRQKFVKILRNKLRNLGYNPSFHSGHSCRRGGASWAFNANVTGEAIKAHGDWASQCYLRYIELNIASKLAVSQRMLAQI</sequence>
<dbReference type="SUPFAM" id="SSF56349">
    <property type="entry name" value="DNA breaking-rejoining enzymes"/>
    <property type="match status" value="1"/>
</dbReference>
<name>A0A8S4NA56_OWEFU</name>
<dbReference type="Proteomes" id="UP000749559">
    <property type="component" value="Unassembled WGS sequence"/>
</dbReference>
<dbReference type="OrthoDB" id="6771932at2759"/>
<dbReference type="AlphaFoldDB" id="A0A8S4NA56"/>
<protein>
    <recommendedName>
        <fullName evidence="6">Tyr recombinase domain-containing protein</fullName>
    </recommendedName>
</protein>
<gene>
    <name evidence="4" type="ORF">OFUS_LOCUS4694</name>
</gene>
<dbReference type="Gene3D" id="1.10.150.130">
    <property type="match status" value="1"/>
</dbReference>
<dbReference type="InterPro" id="IPR010998">
    <property type="entry name" value="Integrase_recombinase_N"/>
</dbReference>
<organism evidence="4 5">
    <name type="scientific">Owenia fusiformis</name>
    <name type="common">Polychaete worm</name>
    <dbReference type="NCBI Taxonomy" id="6347"/>
    <lineage>
        <taxon>Eukaryota</taxon>
        <taxon>Metazoa</taxon>
        <taxon>Spiralia</taxon>
        <taxon>Lophotrochozoa</taxon>
        <taxon>Annelida</taxon>
        <taxon>Polychaeta</taxon>
        <taxon>Sedentaria</taxon>
        <taxon>Canalipalpata</taxon>
        <taxon>Sabellida</taxon>
        <taxon>Oweniida</taxon>
        <taxon>Oweniidae</taxon>
        <taxon>Owenia</taxon>
    </lineage>
</organism>
<dbReference type="PANTHER" id="PTHR34605:SF5">
    <property type="entry name" value="INTEGRASE_RECOMBINASE XERD HOMOLOG"/>
    <property type="match status" value="1"/>
</dbReference>
<dbReference type="GO" id="GO:0015074">
    <property type="term" value="P:DNA integration"/>
    <property type="evidence" value="ECO:0007669"/>
    <property type="project" value="InterPro"/>
</dbReference>
<keyword evidence="2" id="KW-0233">DNA recombination</keyword>
<keyword evidence="3" id="KW-1133">Transmembrane helix</keyword>
<evidence type="ECO:0000256" key="3">
    <source>
        <dbReference type="SAM" id="Phobius"/>
    </source>
</evidence>
<keyword evidence="1" id="KW-0238">DNA-binding</keyword>
<keyword evidence="5" id="KW-1185">Reference proteome</keyword>
<dbReference type="PANTHER" id="PTHR34605">
    <property type="entry name" value="PHAGE_INTEGRASE DOMAIN-CONTAINING PROTEIN"/>
    <property type="match status" value="1"/>
</dbReference>
<evidence type="ECO:0000256" key="1">
    <source>
        <dbReference type="ARBA" id="ARBA00023125"/>
    </source>
</evidence>
<evidence type="ECO:0000313" key="4">
    <source>
        <dbReference type="EMBL" id="CAH1777690.1"/>
    </source>
</evidence>
<dbReference type="InterPro" id="IPR052925">
    <property type="entry name" value="Phage_Integrase-like_Recomb"/>
</dbReference>
<reference evidence="4" key="1">
    <citation type="submission" date="2022-03" db="EMBL/GenBank/DDBJ databases">
        <authorList>
            <person name="Martin C."/>
        </authorList>
    </citation>
    <scope>NUCLEOTIDE SEQUENCE</scope>
</reference>
<evidence type="ECO:0008006" key="6">
    <source>
        <dbReference type="Google" id="ProtNLM"/>
    </source>
</evidence>
<evidence type="ECO:0000256" key="2">
    <source>
        <dbReference type="ARBA" id="ARBA00023172"/>
    </source>
</evidence>
<dbReference type="InterPro" id="IPR013762">
    <property type="entry name" value="Integrase-like_cat_sf"/>
</dbReference>
<dbReference type="GO" id="GO:0003677">
    <property type="term" value="F:DNA binding"/>
    <property type="evidence" value="ECO:0007669"/>
    <property type="project" value="UniProtKB-KW"/>
</dbReference>
<evidence type="ECO:0000313" key="5">
    <source>
        <dbReference type="Proteomes" id="UP000749559"/>
    </source>
</evidence>
<dbReference type="GO" id="GO:0006310">
    <property type="term" value="P:DNA recombination"/>
    <property type="evidence" value="ECO:0007669"/>
    <property type="project" value="UniProtKB-KW"/>
</dbReference>